<reference evidence="2 3" key="1">
    <citation type="submission" date="2015-07" db="EMBL/GenBank/DDBJ databases">
        <title>The genome of Pseudoloma neurophilia, a relevant intracellular parasite of the zebrafish.</title>
        <authorList>
            <person name="Ndikumana S."/>
            <person name="Pelin A."/>
            <person name="Sanders J."/>
            <person name="Corradi N."/>
        </authorList>
    </citation>
    <scope>NUCLEOTIDE SEQUENCE [LARGE SCALE GENOMIC DNA]</scope>
    <source>
        <strain evidence="2 3">MK1</strain>
    </source>
</reference>
<name>A0A0R0LXY1_9MICR</name>
<dbReference type="VEuPathDB" id="MicrosporidiaDB:M153_4020006690"/>
<dbReference type="EMBL" id="LGUB01000145">
    <property type="protein sequence ID" value="KRH94058.1"/>
    <property type="molecule type" value="Genomic_DNA"/>
</dbReference>
<dbReference type="AlphaFoldDB" id="A0A0R0LXY1"/>
<evidence type="ECO:0000256" key="1">
    <source>
        <dbReference type="SAM" id="Coils"/>
    </source>
</evidence>
<evidence type="ECO:0000313" key="3">
    <source>
        <dbReference type="Proteomes" id="UP000051530"/>
    </source>
</evidence>
<feature type="coiled-coil region" evidence="1">
    <location>
        <begin position="11"/>
        <end position="38"/>
    </location>
</feature>
<accession>A0A0R0LXY1</accession>
<protein>
    <submittedName>
        <fullName evidence="2">Uncharacterized protein</fullName>
    </submittedName>
</protein>
<gene>
    <name evidence="2" type="ORF">M153_4020006690</name>
</gene>
<sequence length="150" mass="18224">MSDTHKEKGELALLRKKNAKLLNENQVLLQKLKTYKEKELRQSDKESKKQEIFKKLKNFEEKTTNQKEDIIFVDELLEKDLNMDVFTHHVKNDFIFNKYAPRFLETHPLQIYTFLKTKNMSKITNHKLKAFYNRQIKPEIETEWDGWYQD</sequence>
<comment type="caution">
    <text evidence="2">The sequence shown here is derived from an EMBL/GenBank/DDBJ whole genome shotgun (WGS) entry which is preliminary data.</text>
</comment>
<dbReference type="Proteomes" id="UP000051530">
    <property type="component" value="Unassembled WGS sequence"/>
</dbReference>
<organism evidence="2 3">
    <name type="scientific">Pseudoloma neurophilia</name>
    <dbReference type="NCBI Taxonomy" id="146866"/>
    <lineage>
        <taxon>Eukaryota</taxon>
        <taxon>Fungi</taxon>
        <taxon>Fungi incertae sedis</taxon>
        <taxon>Microsporidia</taxon>
        <taxon>Pseudoloma</taxon>
    </lineage>
</organism>
<keyword evidence="3" id="KW-1185">Reference proteome</keyword>
<keyword evidence="1" id="KW-0175">Coiled coil</keyword>
<evidence type="ECO:0000313" key="2">
    <source>
        <dbReference type="EMBL" id="KRH94058.1"/>
    </source>
</evidence>
<proteinExistence type="predicted"/>